<accession>A0A7W7R0C1</accession>
<dbReference type="PRINTS" id="PR00081">
    <property type="entry name" value="GDHRDH"/>
</dbReference>
<dbReference type="InterPro" id="IPR002347">
    <property type="entry name" value="SDR_fam"/>
</dbReference>
<dbReference type="RefSeq" id="WP_184934634.1">
    <property type="nucleotide sequence ID" value="NZ_JACHJV010000001.1"/>
</dbReference>
<dbReference type="PANTHER" id="PTHR48079">
    <property type="entry name" value="PROTEIN YEEZ"/>
    <property type="match status" value="1"/>
</dbReference>
<feature type="domain" description="NAD-dependent epimerase/dehydratase" evidence="1">
    <location>
        <begin position="3"/>
        <end position="223"/>
    </location>
</feature>
<dbReference type="GO" id="GO:0004029">
    <property type="term" value="F:aldehyde dehydrogenase (NAD+) activity"/>
    <property type="evidence" value="ECO:0007669"/>
    <property type="project" value="TreeGrafter"/>
</dbReference>
<evidence type="ECO:0000259" key="1">
    <source>
        <dbReference type="Pfam" id="PF01370"/>
    </source>
</evidence>
<dbReference type="EMBL" id="JACHJV010000001">
    <property type="protein sequence ID" value="MBB4922466.1"/>
    <property type="molecule type" value="Genomic_DNA"/>
</dbReference>
<dbReference type="InterPro" id="IPR001509">
    <property type="entry name" value="Epimerase_deHydtase"/>
</dbReference>
<comment type="caution">
    <text evidence="2">The sequence shown here is derived from an EMBL/GenBank/DDBJ whole genome shotgun (WGS) entry which is preliminary data.</text>
</comment>
<dbReference type="InterPro" id="IPR051783">
    <property type="entry name" value="NAD(P)-dependent_oxidoreduct"/>
</dbReference>
<reference evidence="2 3" key="1">
    <citation type="submission" date="2020-08" db="EMBL/GenBank/DDBJ databases">
        <title>Sequencing the genomes of 1000 actinobacteria strains.</title>
        <authorList>
            <person name="Klenk H.-P."/>
        </authorList>
    </citation>
    <scope>NUCLEOTIDE SEQUENCE [LARGE SCALE GENOMIC DNA]</scope>
    <source>
        <strain evidence="2 3">DSM 41654</strain>
    </source>
</reference>
<name>A0A7W7R0C1_KITKI</name>
<proteinExistence type="predicted"/>
<keyword evidence="3" id="KW-1185">Reference proteome</keyword>
<dbReference type="Pfam" id="PF01370">
    <property type="entry name" value="Epimerase"/>
    <property type="match status" value="1"/>
</dbReference>
<dbReference type="Gene3D" id="3.40.50.720">
    <property type="entry name" value="NAD(P)-binding Rossmann-like Domain"/>
    <property type="match status" value="1"/>
</dbReference>
<evidence type="ECO:0000313" key="2">
    <source>
        <dbReference type="EMBL" id="MBB4922466.1"/>
    </source>
</evidence>
<protein>
    <submittedName>
        <fullName evidence="2">Nucleoside-diphosphate-sugar epimerase</fullName>
    </submittedName>
</protein>
<sequence length="352" mass="37047">MLVCVTGGTGFVGAHSVAALVREGAAVRLLARDPSRVEGALRPLGVPSAAVQVVTGDVTDRARVAAALRGVDAVLHAASVYSFDTRRYPELRRTNVSGTELVLQAAVRAGVGRIVHVSSVAALYPAPAGEVTAQSPVGSPKEAYMASKAEAELVARRFQAEGAPVAITYPPALIGPYDPHLGDQNARLRNELRGLMPMWPLGGFPLGDVRDTAELHARLLLEPGREHGRDPGGRYFGPGRYLTTRQYLGSVGEVTGRRLPALFLPPAAMLPVGRAVGLVQRVWPWHIPAEYGAVYICAAAAPVAKDVPTGGLSPRPLADSLGDTVRWLHTGGLLSARQAGDCARPRSAAAIR</sequence>
<dbReference type="Proteomes" id="UP000540506">
    <property type="component" value="Unassembled WGS sequence"/>
</dbReference>
<dbReference type="SUPFAM" id="SSF51735">
    <property type="entry name" value="NAD(P)-binding Rossmann-fold domains"/>
    <property type="match status" value="1"/>
</dbReference>
<evidence type="ECO:0000313" key="3">
    <source>
        <dbReference type="Proteomes" id="UP000540506"/>
    </source>
</evidence>
<gene>
    <name evidence="2" type="ORF">FHR34_001459</name>
</gene>
<dbReference type="AlphaFoldDB" id="A0A7W7R0C1"/>
<dbReference type="GO" id="GO:0005737">
    <property type="term" value="C:cytoplasm"/>
    <property type="evidence" value="ECO:0007669"/>
    <property type="project" value="TreeGrafter"/>
</dbReference>
<dbReference type="PANTHER" id="PTHR48079:SF6">
    <property type="entry name" value="NAD(P)-BINDING DOMAIN-CONTAINING PROTEIN-RELATED"/>
    <property type="match status" value="1"/>
</dbReference>
<dbReference type="InterPro" id="IPR036291">
    <property type="entry name" value="NAD(P)-bd_dom_sf"/>
</dbReference>
<organism evidence="2 3">
    <name type="scientific">Kitasatospora kifunensis</name>
    <name type="common">Streptomyces kifunensis</name>
    <dbReference type="NCBI Taxonomy" id="58351"/>
    <lineage>
        <taxon>Bacteria</taxon>
        <taxon>Bacillati</taxon>
        <taxon>Actinomycetota</taxon>
        <taxon>Actinomycetes</taxon>
        <taxon>Kitasatosporales</taxon>
        <taxon>Streptomycetaceae</taxon>
        <taxon>Kitasatospora</taxon>
    </lineage>
</organism>